<accession>A0A150KA67</accession>
<evidence type="ECO:0000313" key="2">
    <source>
        <dbReference type="Proteomes" id="UP000075288"/>
    </source>
</evidence>
<comment type="caution">
    <text evidence="1">The sequence shown here is derived from an EMBL/GenBank/DDBJ whole genome shotgun (WGS) entry which is preliminary data.</text>
</comment>
<gene>
    <name evidence="1" type="ORF">B4098_1816</name>
</gene>
<name>A0A150KA67_HEYCO</name>
<reference evidence="1 2" key="1">
    <citation type="submission" date="2016-01" db="EMBL/GenBank/DDBJ databases">
        <title>Genome Sequences of Twelve Sporeforming Bacillus Species Isolated from Foods.</title>
        <authorList>
            <person name="Berendsen E.M."/>
            <person name="Wells-Bennik M.H."/>
            <person name="Krawcyk A.O."/>
            <person name="De Jong A."/>
            <person name="Holsappel S."/>
            <person name="Eijlander R.T."/>
            <person name="Kuipers O.P."/>
        </authorList>
    </citation>
    <scope>NUCLEOTIDE SEQUENCE [LARGE SCALE GENOMIC DNA]</scope>
    <source>
        <strain evidence="1 2">B4098</strain>
    </source>
</reference>
<evidence type="ECO:0000313" key="1">
    <source>
        <dbReference type="EMBL" id="KYC66499.1"/>
    </source>
</evidence>
<dbReference type="Proteomes" id="UP000075288">
    <property type="component" value="Unassembled WGS sequence"/>
</dbReference>
<sequence length="43" mass="5121">MNFVHFPPLRTFFKGKVMMHSFCTKKMQNARNPLLLKACGRFF</sequence>
<dbReference type="EMBL" id="LQYG01000007">
    <property type="protein sequence ID" value="KYC66499.1"/>
    <property type="molecule type" value="Genomic_DNA"/>
</dbReference>
<dbReference type="AlphaFoldDB" id="A0A150KA67"/>
<organism evidence="1 2">
    <name type="scientific">Heyndrickxia coagulans</name>
    <name type="common">Weizmannia coagulans</name>
    <dbReference type="NCBI Taxonomy" id="1398"/>
    <lineage>
        <taxon>Bacteria</taxon>
        <taxon>Bacillati</taxon>
        <taxon>Bacillota</taxon>
        <taxon>Bacilli</taxon>
        <taxon>Bacillales</taxon>
        <taxon>Bacillaceae</taxon>
        <taxon>Heyndrickxia</taxon>
    </lineage>
</organism>
<protein>
    <submittedName>
        <fullName evidence="1">Uncharacterized protein</fullName>
    </submittedName>
</protein>
<proteinExistence type="predicted"/>